<dbReference type="Proteomes" id="UP001163336">
    <property type="component" value="Chromosome"/>
</dbReference>
<keyword evidence="1" id="KW-0328">Glycosyltransferase</keyword>
<dbReference type="NCBIfam" id="TIGR03837">
    <property type="entry name" value="efp_Arg_rhamno"/>
    <property type="match status" value="1"/>
</dbReference>
<evidence type="ECO:0000256" key="2">
    <source>
        <dbReference type="ARBA" id="ARBA00022679"/>
    </source>
</evidence>
<proteinExistence type="inferred from homology"/>
<evidence type="ECO:0000313" key="9">
    <source>
        <dbReference type="Proteomes" id="UP001163336"/>
    </source>
</evidence>
<keyword evidence="2" id="KW-0808">Transferase</keyword>
<accession>A0ABM8C9G7</accession>
<evidence type="ECO:0000256" key="3">
    <source>
        <dbReference type="ARBA" id="ARBA00024303"/>
    </source>
</evidence>
<evidence type="ECO:0000256" key="5">
    <source>
        <dbReference type="ARBA" id="ARBA00024416"/>
    </source>
</evidence>
<gene>
    <name evidence="8" type="ORF">MasN3_34290</name>
</gene>
<organism evidence="8 9">
    <name type="scientific">Massilia varians</name>
    <dbReference type="NCBI Taxonomy" id="457921"/>
    <lineage>
        <taxon>Bacteria</taxon>
        <taxon>Pseudomonadati</taxon>
        <taxon>Pseudomonadota</taxon>
        <taxon>Betaproteobacteria</taxon>
        <taxon>Burkholderiales</taxon>
        <taxon>Oxalobacteraceae</taxon>
        <taxon>Telluria group</taxon>
        <taxon>Massilia</taxon>
    </lineage>
</organism>
<dbReference type="Pfam" id="PF10093">
    <property type="entry name" value="EarP"/>
    <property type="match status" value="1"/>
</dbReference>
<dbReference type="InterPro" id="IPR016633">
    <property type="entry name" value="EarP"/>
</dbReference>
<evidence type="ECO:0000256" key="6">
    <source>
        <dbReference type="ARBA" id="ARBA00030025"/>
    </source>
</evidence>
<evidence type="ECO:0000313" key="8">
    <source>
        <dbReference type="EMBL" id="BDT59935.1"/>
    </source>
</evidence>
<keyword evidence="9" id="KW-1185">Reference proteome</keyword>
<comment type="similarity">
    <text evidence="4">Belongs to the glycosyltransferase 104 family.</text>
</comment>
<evidence type="ECO:0000256" key="4">
    <source>
        <dbReference type="ARBA" id="ARBA00024346"/>
    </source>
</evidence>
<protein>
    <recommendedName>
        <fullName evidence="5">Protein-arginine rhamnosyltransferase</fullName>
    </recommendedName>
    <alternativeName>
        <fullName evidence="6">EF-P arginine rhamnosyltransferase</fullName>
    </alternativeName>
</protein>
<evidence type="ECO:0000256" key="1">
    <source>
        <dbReference type="ARBA" id="ARBA00022676"/>
    </source>
</evidence>
<reference evidence="8" key="1">
    <citation type="submission" date="2022-11" db="EMBL/GenBank/DDBJ databases">
        <title>Isolation and characterization of PLA-degrading bacterium Massilia sp. from Antarctic soil.</title>
        <authorList>
            <person name="Sato K."/>
            <person name="Gomez-Fuentes C."/>
            <person name="Ahmad S.A."/>
            <person name="Zulkharnain A."/>
        </authorList>
    </citation>
    <scope>NUCLEOTIDE SEQUENCE</scope>
    <source>
        <strain evidence="8">N-3</strain>
    </source>
</reference>
<dbReference type="PIRSF" id="PIRSF015557">
    <property type="entry name" value="UCP015557"/>
    <property type="match status" value="1"/>
</dbReference>
<dbReference type="EMBL" id="AP026966">
    <property type="protein sequence ID" value="BDT59935.1"/>
    <property type="molecule type" value="Genomic_DNA"/>
</dbReference>
<comment type="catalytic activity">
    <reaction evidence="7">
        <text>dTDP-beta-L-rhamnose + L-arginyl-[protein] = N(omega)-(alpha-L-rhamnosyl)-L-arginyl-[protein] + dTDP + H(+)</text>
        <dbReference type="Rhea" id="RHEA:66692"/>
        <dbReference type="Rhea" id="RHEA-COMP:10532"/>
        <dbReference type="Rhea" id="RHEA-COMP:17096"/>
        <dbReference type="ChEBI" id="CHEBI:15378"/>
        <dbReference type="ChEBI" id="CHEBI:29965"/>
        <dbReference type="ChEBI" id="CHEBI:57510"/>
        <dbReference type="ChEBI" id="CHEBI:58369"/>
        <dbReference type="ChEBI" id="CHEBI:167445"/>
    </reaction>
    <physiologicalReaction direction="left-to-right" evidence="7">
        <dbReference type="Rhea" id="RHEA:66693"/>
    </physiologicalReaction>
</comment>
<name>A0ABM8C9G7_9BURK</name>
<comment type="function">
    <text evidence="3">Protein-arginine rhamnosyltransferase that catalyzes the transfer of a single rhamnose to elongation factor P (EF-P) on 'Lys-32', a modification required for EF-P-dependent rescue of polyproline stalled ribosomes.</text>
</comment>
<sequence length="394" mass="43693">MRIDMPSDSALTLALFCKVVDNYGDIGICWRLARQLWREHGVHVSLWVDDLHSFRRICPEVDAGAAVQTVQGVLVHHWRDQEGAFVPEDVADIVIEFFAVDIPPGYVAAMAQRTPRPVWFNLEGLTAEEWVEGCHRLPSMHPRLKLTKHFFFPGFTAKTGGVLHEAGLDEERLAFQADPRAMAAFLGGLGLSTAEMQGLKVSLFCYPHAPVAALLRAWSEGGRPVTCLVPEGVAAEAVRAWMGGGARAGDSATVGALTVRVLSFVPQPDYDRLLWACDLNLVRGEDSFVRAQWAGRPFVWHIYPQDENLHHKKLRAFLGRYAPGLPALERFSLGWNGAIDIDPIAAAWQDLQGELPRIAMRAEEWRGEVLAHGDLTTKLLEFARELRGAAQNPV</sequence>
<evidence type="ECO:0000256" key="7">
    <source>
        <dbReference type="ARBA" id="ARBA00048472"/>
    </source>
</evidence>